<dbReference type="InterPro" id="IPR009000">
    <property type="entry name" value="Transl_B-barrel_sf"/>
</dbReference>
<dbReference type="FunFam" id="2.40.30.130:FF:000001">
    <property type="entry name" value="Alanine--tRNA ligase"/>
    <property type="match status" value="1"/>
</dbReference>
<comment type="cofactor">
    <cofactor evidence="1">
        <name>Zn(2+)</name>
        <dbReference type="ChEBI" id="CHEBI:29105"/>
    </cofactor>
</comment>
<dbReference type="CDD" id="cd00673">
    <property type="entry name" value="AlaRS_core"/>
    <property type="match status" value="1"/>
</dbReference>
<dbReference type="Gene3D" id="3.30.930.10">
    <property type="entry name" value="Bira Bifunctional Protein, Domain 2"/>
    <property type="match status" value="1"/>
</dbReference>
<dbReference type="Gene3D" id="3.30.980.10">
    <property type="entry name" value="Threonyl-trna Synthetase, Chain A, domain 2"/>
    <property type="match status" value="1"/>
</dbReference>
<comment type="similarity">
    <text evidence="3">Belongs to the class-II aminoacyl-tRNA synthetase family.</text>
</comment>
<evidence type="ECO:0000256" key="13">
    <source>
        <dbReference type="ARBA" id="ARBA00022917"/>
    </source>
</evidence>
<evidence type="ECO:0000256" key="1">
    <source>
        <dbReference type="ARBA" id="ARBA00001947"/>
    </source>
</evidence>
<accession>A0A3B1DG62</accession>
<dbReference type="InterPro" id="IPR018165">
    <property type="entry name" value="Ala-tRNA-synth_IIc_core"/>
</dbReference>
<dbReference type="Pfam" id="PF07973">
    <property type="entry name" value="tRNA_SAD"/>
    <property type="match status" value="1"/>
</dbReference>
<dbReference type="InterPro" id="IPR050058">
    <property type="entry name" value="Ala-tRNA_ligase"/>
</dbReference>
<reference evidence="16" key="1">
    <citation type="submission" date="2018-06" db="EMBL/GenBank/DDBJ databases">
        <authorList>
            <person name="Zhirakovskaya E."/>
        </authorList>
    </citation>
    <scope>NUCLEOTIDE SEQUENCE</scope>
</reference>
<dbReference type="EC" id="6.1.1.7" evidence="4"/>
<evidence type="ECO:0000256" key="2">
    <source>
        <dbReference type="ARBA" id="ARBA00004496"/>
    </source>
</evidence>
<dbReference type="InterPro" id="IPR023033">
    <property type="entry name" value="Ala_tRNA_ligase_euk/bac"/>
</dbReference>
<dbReference type="SUPFAM" id="SSF101353">
    <property type="entry name" value="Putative anticodon-binding domain of alanyl-tRNA synthetase (AlaRS)"/>
    <property type="match status" value="1"/>
</dbReference>
<evidence type="ECO:0000259" key="15">
    <source>
        <dbReference type="PROSITE" id="PS50860"/>
    </source>
</evidence>
<dbReference type="AlphaFoldDB" id="A0A3B1DG62"/>
<dbReference type="FunFam" id="3.30.930.10:FF:000004">
    <property type="entry name" value="Alanine--tRNA ligase"/>
    <property type="match status" value="1"/>
</dbReference>
<dbReference type="InterPro" id="IPR018162">
    <property type="entry name" value="Ala-tRNA-ligase_IIc_anticod-bd"/>
</dbReference>
<dbReference type="PRINTS" id="PR00980">
    <property type="entry name" value="TRNASYNTHALA"/>
</dbReference>
<keyword evidence="7 16" id="KW-0436">Ligase</keyword>
<dbReference type="Gene3D" id="3.10.310.40">
    <property type="match status" value="1"/>
</dbReference>
<dbReference type="InterPro" id="IPR012947">
    <property type="entry name" value="tRNA_SAD"/>
</dbReference>
<dbReference type="SMART" id="SM00863">
    <property type="entry name" value="tRNA_SAD"/>
    <property type="match status" value="1"/>
</dbReference>
<dbReference type="HAMAP" id="MF_00036_B">
    <property type="entry name" value="Ala_tRNA_synth_B"/>
    <property type="match status" value="1"/>
</dbReference>
<keyword evidence="9" id="KW-0547">Nucleotide-binding</keyword>
<proteinExistence type="inferred from homology"/>
<keyword evidence="8" id="KW-0479">Metal-binding</keyword>
<keyword evidence="12" id="KW-0694">RNA-binding</keyword>
<dbReference type="Pfam" id="PF02272">
    <property type="entry name" value="DHHA1"/>
    <property type="match status" value="1"/>
</dbReference>
<keyword evidence="11" id="KW-0067">ATP-binding</keyword>
<protein>
    <recommendedName>
        <fullName evidence="5">Alanine--tRNA ligase</fullName>
        <ecNumber evidence="4">6.1.1.7</ecNumber>
    </recommendedName>
</protein>
<dbReference type="NCBIfam" id="TIGR00344">
    <property type="entry name" value="alaS"/>
    <property type="match status" value="1"/>
</dbReference>
<dbReference type="GO" id="GO:0046872">
    <property type="term" value="F:metal ion binding"/>
    <property type="evidence" value="ECO:0007669"/>
    <property type="project" value="UniProtKB-KW"/>
</dbReference>
<evidence type="ECO:0000256" key="6">
    <source>
        <dbReference type="ARBA" id="ARBA00022555"/>
    </source>
</evidence>
<feature type="domain" description="Alanyl-transfer RNA synthetases family profile" evidence="15">
    <location>
        <begin position="1"/>
        <end position="712"/>
    </location>
</feature>
<dbReference type="InterPro" id="IPR003156">
    <property type="entry name" value="DHHA1_dom"/>
</dbReference>
<evidence type="ECO:0000313" key="16">
    <source>
        <dbReference type="EMBL" id="VAX33920.1"/>
    </source>
</evidence>
<dbReference type="SUPFAM" id="SSF55681">
    <property type="entry name" value="Class II aaRS and biotin synthetases"/>
    <property type="match status" value="1"/>
</dbReference>
<gene>
    <name evidence="16" type="ORF">MNBD_NITROSPIRAE03-956</name>
</gene>
<keyword evidence="10" id="KW-0862">Zinc</keyword>
<dbReference type="PANTHER" id="PTHR11777:SF9">
    <property type="entry name" value="ALANINE--TRNA LIGASE, CYTOPLASMIC"/>
    <property type="match status" value="1"/>
</dbReference>
<name>A0A3B1DG62_9ZZZZ</name>
<evidence type="ECO:0000256" key="4">
    <source>
        <dbReference type="ARBA" id="ARBA00013168"/>
    </source>
</evidence>
<dbReference type="GO" id="GO:0005524">
    <property type="term" value="F:ATP binding"/>
    <property type="evidence" value="ECO:0007669"/>
    <property type="project" value="UniProtKB-KW"/>
</dbReference>
<dbReference type="InterPro" id="IPR002318">
    <property type="entry name" value="Ala-tRNA-lgiase_IIc"/>
</dbReference>
<evidence type="ECO:0000256" key="10">
    <source>
        <dbReference type="ARBA" id="ARBA00022833"/>
    </source>
</evidence>
<evidence type="ECO:0000256" key="3">
    <source>
        <dbReference type="ARBA" id="ARBA00008226"/>
    </source>
</evidence>
<dbReference type="Pfam" id="PF01411">
    <property type="entry name" value="tRNA-synt_2c"/>
    <property type="match status" value="1"/>
</dbReference>
<dbReference type="FunFam" id="3.10.310.40:FF:000001">
    <property type="entry name" value="Alanine--tRNA ligase"/>
    <property type="match status" value="1"/>
</dbReference>
<dbReference type="FunFam" id="3.30.980.10:FF:000004">
    <property type="entry name" value="Alanine--tRNA ligase, cytoplasmic"/>
    <property type="match status" value="1"/>
</dbReference>
<dbReference type="SUPFAM" id="SSF50447">
    <property type="entry name" value="Translation proteins"/>
    <property type="match status" value="1"/>
</dbReference>
<dbReference type="GO" id="GO:0004813">
    <property type="term" value="F:alanine-tRNA ligase activity"/>
    <property type="evidence" value="ECO:0007669"/>
    <property type="project" value="UniProtKB-EC"/>
</dbReference>
<dbReference type="GO" id="GO:0005829">
    <property type="term" value="C:cytosol"/>
    <property type="evidence" value="ECO:0007669"/>
    <property type="project" value="TreeGrafter"/>
</dbReference>
<evidence type="ECO:0000256" key="9">
    <source>
        <dbReference type="ARBA" id="ARBA00022741"/>
    </source>
</evidence>
<comment type="subcellular location">
    <subcellularLocation>
        <location evidence="2">Cytoplasm</location>
    </subcellularLocation>
</comment>
<dbReference type="EMBL" id="UOGI01000222">
    <property type="protein sequence ID" value="VAX33920.1"/>
    <property type="molecule type" value="Genomic_DNA"/>
</dbReference>
<dbReference type="Gene3D" id="2.40.30.130">
    <property type="match status" value="1"/>
</dbReference>
<dbReference type="SUPFAM" id="SSF55186">
    <property type="entry name" value="ThrRS/AlaRS common domain"/>
    <property type="match status" value="1"/>
</dbReference>
<evidence type="ECO:0000256" key="5">
    <source>
        <dbReference type="ARBA" id="ARBA00017959"/>
    </source>
</evidence>
<keyword evidence="6" id="KW-0820">tRNA-binding</keyword>
<dbReference type="GO" id="GO:0000049">
    <property type="term" value="F:tRNA binding"/>
    <property type="evidence" value="ECO:0007669"/>
    <property type="project" value="UniProtKB-KW"/>
</dbReference>
<organism evidence="16">
    <name type="scientific">hydrothermal vent metagenome</name>
    <dbReference type="NCBI Taxonomy" id="652676"/>
    <lineage>
        <taxon>unclassified sequences</taxon>
        <taxon>metagenomes</taxon>
        <taxon>ecological metagenomes</taxon>
    </lineage>
</organism>
<dbReference type="Gene3D" id="3.30.54.20">
    <property type="match status" value="1"/>
</dbReference>
<dbReference type="PROSITE" id="PS50860">
    <property type="entry name" value="AA_TRNA_LIGASE_II_ALA"/>
    <property type="match status" value="1"/>
</dbReference>
<dbReference type="PANTHER" id="PTHR11777">
    <property type="entry name" value="ALANYL-TRNA SYNTHETASE"/>
    <property type="match status" value="1"/>
</dbReference>
<sequence length="879" mass="98455">MTSREIRESFLRFFGEKDHEVVKSSPLVPHDDPTLLFTNAGMVQFKGVFLGIESRPYRRAASCQKCMRAGGKHSDLENVGHTARHHTFFEMLGNFSFGDYFKKEAISLAWELLTERFKLPKEKLYATVYEEDDETERIWKDETGIAHSRIVRLGAKDNFWQMADTGPCGPCSEILIDQGESVGCGSRECAPGCDCDRFLELWNLVFMQYNRDEKGNLTPLPHPSIDTGMGLERITAVLQGKLNNFDTDLFEPVIREISILSGVKYGFSPDTDASIRVIADHVRATTFLISEGIVPSNEGRGYVLRRIIRRASRHARLLNLHEPCLYKMVIPVVDSMGDLYPEIIDERERTQKLLRIEEERFTRTIELGMNILDDVIAKIKKQGETVIPGEEVFKLYDTYGFPLDLARDIAMDAGLSIDEEGFQREMEMQRKRARAVWNAEDRALTSVYTEIVKETGETEFTGYNTLKTEATIKALIKEGQSVEELAEGEEGEIILDRTPFYAESGGQAGDTGIMETEEAHVWVLDTKKPVHGLHVHRAEIKRGKVKKGERVTCSVDEEKRRATMRNHTATHLLHKALRIVLGEHVRQAGSWVTPERLRFDFTHFYALQKDEIRRIEDIVNEAILGNLLVRTDVMSIEEAMKTGAVALFDEKYGETVRVVSVGDFSSELCGGTHCRATGETGLFVIVSEGSVASGVRRIEALTGSGALEYFRQKAYELDSIKELLKTETPLQKTEKLLSDMKAIEKEVQKLRTGTSGDTIAEALKVAKELNGVKVIKTRKDGLNPKELRLLADNIKDRIQSGIIIASSAIDGQAAIVCMITKDLKGHYNAGEIVRRLSALAGGKGGGRPDMAQGGIKEVEKLDSVLNKVYDIIKATRGEG</sequence>
<evidence type="ECO:0000256" key="7">
    <source>
        <dbReference type="ARBA" id="ARBA00022598"/>
    </source>
</evidence>
<dbReference type="GO" id="GO:0002161">
    <property type="term" value="F:aminoacyl-tRNA deacylase activity"/>
    <property type="evidence" value="ECO:0007669"/>
    <property type="project" value="TreeGrafter"/>
</dbReference>
<dbReference type="FunFam" id="3.30.54.20:FF:000001">
    <property type="entry name" value="Alanine--tRNA ligase"/>
    <property type="match status" value="1"/>
</dbReference>
<dbReference type="InterPro" id="IPR045864">
    <property type="entry name" value="aa-tRNA-synth_II/BPL/LPL"/>
</dbReference>
<dbReference type="InterPro" id="IPR018164">
    <property type="entry name" value="Ala-tRNA-synth_IIc_N"/>
</dbReference>
<evidence type="ECO:0000256" key="12">
    <source>
        <dbReference type="ARBA" id="ARBA00022884"/>
    </source>
</evidence>
<keyword evidence="13" id="KW-0648">Protein biosynthesis</keyword>
<evidence type="ECO:0000256" key="11">
    <source>
        <dbReference type="ARBA" id="ARBA00022840"/>
    </source>
</evidence>
<dbReference type="InterPro" id="IPR018163">
    <property type="entry name" value="Thr/Ala-tRNA-synth_IIc_edit"/>
</dbReference>
<evidence type="ECO:0000256" key="8">
    <source>
        <dbReference type="ARBA" id="ARBA00022723"/>
    </source>
</evidence>
<evidence type="ECO:0000256" key="14">
    <source>
        <dbReference type="ARBA" id="ARBA00023146"/>
    </source>
</evidence>
<dbReference type="GO" id="GO:0006419">
    <property type="term" value="P:alanyl-tRNA aminoacylation"/>
    <property type="evidence" value="ECO:0007669"/>
    <property type="project" value="InterPro"/>
</dbReference>
<keyword evidence="14 16" id="KW-0030">Aminoacyl-tRNA synthetase</keyword>